<evidence type="ECO:0000256" key="2">
    <source>
        <dbReference type="ARBA" id="ARBA00022553"/>
    </source>
</evidence>
<reference evidence="14" key="1">
    <citation type="submission" date="2021-01" db="EMBL/GenBank/DDBJ databases">
        <title>Whole genome shotgun sequence of Planobispora takensis NBRC 109077.</title>
        <authorList>
            <person name="Komaki H."/>
            <person name="Tamura T."/>
        </authorList>
    </citation>
    <scope>NUCLEOTIDE SEQUENCE</scope>
    <source>
        <strain evidence="14">NBRC 109077</strain>
    </source>
</reference>
<evidence type="ECO:0000256" key="12">
    <source>
        <dbReference type="SAM" id="Phobius"/>
    </source>
</evidence>
<keyword evidence="15" id="KW-1185">Reference proteome</keyword>
<dbReference type="InterPro" id="IPR004014">
    <property type="entry name" value="ATPase_P-typ_cation-transptr_N"/>
</dbReference>
<evidence type="ECO:0000256" key="10">
    <source>
        <dbReference type="ARBA" id="ARBA00049360"/>
    </source>
</evidence>
<dbReference type="GO" id="GO:0005524">
    <property type="term" value="F:ATP binding"/>
    <property type="evidence" value="ECO:0007669"/>
    <property type="project" value="UniProtKB-KW"/>
</dbReference>
<evidence type="ECO:0000313" key="14">
    <source>
        <dbReference type="EMBL" id="GII06121.1"/>
    </source>
</evidence>
<keyword evidence="2" id="KW-0597">Phosphoprotein</keyword>
<feature type="transmembrane region" description="Helical" evidence="12">
    <location>
        <begin position="233"/>
        <end position="250"/>
    </location>
</feature>
<dbReference type="Pfam" id="PF00702">
    <property type="entry name" value="Hydrolase"/>
    <property type="match status" value="1"/>
</dbReference>
<comment type="subcellular location">
    <subcellularLocation>
        <location evidence="1">Cell membrane</location>
        <topology evidence="1">Multi-pass membrane protein</topology>
    </subcellularLocation>
</comment>
<dbReference type="PROSITE" id="PS00154">
    <property type="entry name" value="ATPASE_E1_E2"/>
    <property type="match status" value="1"/>
</dbReference>
<keyword evidence="3 12" id="KW-0812">Transmembrane</keyword>
<feature type="compositionally biased region" description="Low complexity" evidence="11">
    <location>
        <begin position="347"/>
        <end position="357"/>
    </location>
</feature>
<comment type="caution">
    <text evidence="14">The sequence shown here is derived from an EMBL/GenBank/DDBJ whole genome shotgun (WGS) entry which is preliminary data.</text>
</comment>
<dbReference type="SFLD" id="SFLDF00027">
    <property type="entry name" value="p-type_atpase"/>
    <property type="match status" value="1"/>
</dbReference>
<keyword evidence="6" id="KW-0460">Magnesium</keyword>
<dbReference type="Pfam" id="PF00122">
    <property type="entry name" value="E1-E2_ATPase"/>
    <property type="match status" value="1"/>
</dbReference>
<dbReference type="FunFam" id="2.70.150.10:FF:000160">
    <property type="entry name" value="Sarcoplasmic/endoplasmic reticulum calcium ATPase 1"/>
    <property type="match status" value="1"/>
</dbReference>
<feature type="region of interest" description="Disordered" evidence="11">
    <location>
        <begin position="347"/>
        <end position="374"/>
    </location>
</feature>
<dbReference type="SUPFAM" id="SSF81665">
    <property type="entry name" value="Calcium ATPase, transmembrane domain M"/>
    <property type="match status" value="1"/>
</dbReference>
<keyword evidence="5" id="KW-0067">ATP-binding</keyword>
<evidence type="ECO:0000256" key="9">
    <source>
        <dbReference type="ARBA" id="ARBA00023136"/>
    </source>
</evidence>
<dbReference type="NCBIfam" id="TIGR01494">
    <property type="entry name" value="ATPase_P-type"/>
    <property type="match status" value="2"/>
</dbReference>
<dbReference type="Pfam" id="PF00690">
    <property type="entry name" value="Cation_ATPase_N"/>
    <property type="match status" value="1"/>
</dbReference>
<feature type="domain" description="Cation-transporting P-type ATPase N-terminal" evidence="13">
    <location>
        <begin position="2"/>
        <end position="65"/>
    </location>
</feature>
<evidence type="ECO:0000256" key="6">
    <source>
        <dbReference type="ARBA" id="ARBA00022842"/>
    </source>
</evidence>
<feature type="transmembrane region" description="Helical" evidence="12">
    <location>
        <begin position="887"/>
        <end position="907"/>
    </location>
</feature>
<dbReference type="InterPro" id="IPR023214">
    <property type="entry name" value="HAD_sf"/>
</dbReference>
<gene>
    <name evidence="14" type="primary">pacL1</name>
    <name evidence="14" type="ORF">Pta02_81290</name>
</gene>
<dbReference type="PANTHER" id="PTHR42861">
    <property type="entry name" value="CALCIUM-TRANSPORTING ATPASE"/>
    <property type="match status" value="1"/>
</dbReference>
<feature type="compositionally biased region" description="Polar residues" evidence="11">
    <location>
        <begin position="490"/>
        <end position="499"/>
    </location>
</feature>
<dbReference type="InterPro" id="IPR059000">
    <property type="entry name" value="ATPase_P-type_domA"/>
</dbReference>
<dbReference type="InterPro" id="IPR018303">
    <property type="entry name" value="ATPase_P-typ_P_site"/>
</dbReference>
<dbReference type="SUPFAM" id="SSF81660">
    <property type="entry name" value="Metal cation-transporting ATPase, ATP-binding domain N"/>
    <property type="match status" value="1"/>
</dbReference>
<keyword evidence="8 12" id="KW-1133">Transmembrane helix</keyword>
<evidence type="ECO:0000256" key="5">
    <source>
        <dbReference type="ARBA" id="ARBA00022840"/>
    </source>
</evidence>
<dbReference type="Gene3D" id="3.40.50.1000">
    <property type="entry name" value="HAD superfamily/HAD-like"/>
    <property type="match status" value="1"/>
</dbReference>
<dbReference type="EMBL" id="BOOK01000098">
    <property type="protein sequence ID" value="GII06121.1"/>
    <property type="molecule type" value="Genomic_DNA"/>
</dbReference>
<evidence type="ECO:0000256" key="8">
    <source>
        <dbReference type="ARBA" id="ARBA00022989"/>
    </source>
</evidence>
<feature type="transmembrane region" description="Helical" evidence="12">
    <location>
        <begin position="848"/>
        <end position="867"/>
    </location>
</feature>
<dbReference type="InterPro" id="IPR008250">
    <property type="entry name" value="ATPase_P-typ_transduc_dom_A_sf"/>
</dbReference>
<evidence type="ECO:0000313" key="15">
    <source>
        <dbReference type="Proteomes" id="UP000634476"/>
    </source>
</evidence>
<protein>
    <submittedName>
        <fullName evidence="14">Haloacid dehalogenase</fullName>
    </submittedName>
</protein>
<dbReference type="InterPro" id="IPR023298">
    <property type="entry name" value="ATPase_P-typ_TM_dom_sf"/>
</dbReference>
<accession>A0A8J3T807</accession>
<feature type="transmembrane region" description="Helical" evidence="12">
    <location>
        <begin position="746"/>
        <end position="764"/>
    </location>
</feature>
<evidence type="ECO:0000256" key="11">
    <source>
        <dbReference type="SAM" id="MobiDB-lite"/>
    </source>
</evidence>
<proteinExistence type="predicted"/>
<evidence type="ECO:0000256" key="7">
    <source>
        <dbReference type="ARBA" id="ARBA00022967"/>
    </source>
</evidence>
<dbReference type="InterPro" id="IPR001757">
    <property type="entry name" value="P_typ_ATPase"/>
</dbReference>
<dbReference type="SFLD" id="SFLDS00003">
    <property type="entry name" value="Haloacid_Dehalogenase"/>
    <property type="match status" value="1"/>
</dbReference>
<dbReference type="GO" id="GO:0016887">
    <property type="term" value="F:ATP hydrolysis activity"/>
    <property type="evidence" value="ECO:0007669"/>
    <property type="project" value="InterPro"/>
</dbReference>
<dbReference type="InterPro" id="IPR006068">
    <property type="entry name" value="ATPase_P-typ_cation-transptr_C"/>
</dbReference>
<evidence type="ECO:0000256" key="4">
    <source>
        <dbReference type="ARBA" id="ARBA00022741"/>
    </source>
</evidence>
<dbReference type="SFLD" id="SFLDG00002">
    <property type="entry name" value="C1.7:_P-type_atpase_like"/>
    <property type="match status" value="1"/>
</dbReference>
<dbReference type="Gene3D" id="3.40.1110.10">
    <property type="entry name" value="Calcium-transporting ATPase, cytoplasmic domain N"/>
    <property type="match status" value="1"/>
</dbReference>
<evidence type="ECO:0000259" key="13">
    <source>
        <dbReference type="SMART" id="SM00831"/>
    </source>
</evidence>
<feature type="transmembrane region" description="Helical" evidence="12">
    <location>
        <begin position="713"/>
        <end position="734"/>
    </location>
</feature>
<dbReference type="Gene3D" id="2.70.150.10">
    <property type="entry name" value="Calcium-transporting ATPase, cytoplasmic transduction domain A"/>
    <property type="match status" value="1"/>
</dbReference>
<evidence type="ECO:0000256" key="1">
    <source>
        <dbReference type="ARBA" id="ARBA00004651"/>
    </source>
</evidence>
<dbReference type="InterPro" id="IPR044492">
    <property type="entry name" value="P_typ_ATPase_HD_dom"/>
</dbReference>
<dbReference type="Proteomes" id="UP000634476">
    <property type="component" value="Unassembled WGS sequence"/>
</dbReference>
<feature type="transmembrane region" description="Helical" evidence="12">
    <location>
        <begin position="262"/>
        <end position="288"/>
    </location>
</feature>
<name>A0A8J3T807_9ACTN</name>
<sequence>MDDIDLRAVGGLSQEAAVRLLAEHGPNALPQPQPPSLAARVVRQLADPLSVLLLIAGLITLLVLREVSEGAAIVAILVVNVVIGVGQESRADQAVRALRTLTAPMAKVRRDGTVRRVPAAEVVPGDVIEVAAGDRVPADARILSAGALAVDEAMLTGESLSADKHPTAPAKDGTPLGDRKGELFSGTLIVRGTGTALVMRTGADTEMGRIAAALEGGGKSPLERDLAQASRRIGVLALGAGTVMVLIGLSRVSQGQAALADIILAGVALAIAAVPESMAAAVTTAMALGSQRMAKLGVIVRKLPAIEALGATTVIATDKTGTLTTGRLTVADQVIASGAGRADTVGAGRAAMPGAGRTDASDADRVTVSGTGHADTPDAELWRAALRCNDARDGLGDAVDVALQAAATARGVRLPPGESRLAERPFDAETRSMTVLTATADGPLLTLKGAPEVVLARCAPGPEVDRLAAAVPELARRGLRVLALATSQSPVTSAGSTGSAGRDAADPDILATSAGSATPGVADLEQLAELDATGLTPAGLVALSDEIRPSARSAVADCRAAGIRVVMVTGDHADTARAVAADVGIEPDPVITGATLDGADRDSAGLERAGRNGSGRAALLRQAGVLARVDPATKLELVRALREHGEVVTMTGDGVNDAPALRHADVGVAMAGEEGTDVAREAASVVVTNGELGTIVTGVRHGRGLHHNVASMIGYLLTGNLAEIFLVLVGLLLWPDLVIPLLPVHLLWINLVLDGIPAIALGVDRPAGDPLTLRPRRGGLLSRPAVTEMALRALLIGALVFAAVEVARHLDWSEEQVRTQAVLALVYARLTLAYVARARRWTFEHGWWHGRAVLIAVLATAALQTLVTLAPPLGALLALVPLPPLGWAMALAAGLVTPLLCDLLRLAHPRAERAR</sequence>
<feature type="transmembrane region" description="Helical" evidence="12">
    <location>
        <begin position="816"/>
        <end position="836"/>
    </location>
</feature>
<evidence type="ECO:0000256" key="3">
    <source>
        <dbReference type="ARBA" id="ARBA00022692"/>
    </source>
</evidence>
<organism evidence="14 15">
    <name type="scientific">Planobispora takensis</name>
    <dbReference type="NCBI Taxonomy" id="1367882"/>
    <lineage>
        <taxon>Bacteria</taxon>
        <taxon>Bacillati</taxon>
        <taxon>Actinomycetota</taxon>
        <taxon>Actinomycetes</taxon>
        <taxon>Streptosporangiales</taxon>
        <taxon>Streptosporangiaceae</taxon>
        <taxon>Planobispora</taxon>
    </lineage>
</organism>
<dbReference type="SUPFAM" id="SSF81653">
    <property type="entry name" value="Calcium ATPase, transduction domain A"/>
    <property type="match status" value="1"/>
</dbReference>
<dbReference type="InterPro" id="IPR023299">
    <property type="entry name" value="ATPase_P-typ_cyto_dom_N"/>
</dbReference>
<dbReference type="Gene3D" id="1.20.1110.10">
    <property type="entry name" value="Calcium-transporting ATPase, transmembrane domain"/>
    <property type="match status" value="1"/>
</dbReference>
<dbReference type="RefSeq" id="WP_203880319.1">
    <property type="nucleotide sequence ID" value="NZ_BOOK01000098.1"/>
</dbReference>
<dbReference type="PRINTS" id="PR00121">
    <property type="entry name" value="NAKATPASE"/>
</dbReference>
<keyword evidence="9 12" id="KW-0472">Membrane</keyword>
<dbReference type="SUPFAM" id="SSF56784">
    <property type="entry name" value="HAD-like"/>
    <property type="match status" value="1"/>
</dbReference>
<dbReference type="SMART" id="SM00831">
    <property type="entry name" value="Cation_ATPase_N"/>
    <property type="match status" value="1"/>
</dbReference>
<keyword evidence="7" id="KW-1278">Translocase</keyword>
<dbReference type="GO" id="GO:0005886">
    <property type="term" value="C:plasma membrane"/>
    <property type="evidence" value="ECO:0007669"/>
    <property type="project" value="UniProtKB-SubCell"/>
</dbReference>
<dbReference type="InterPro" id="IPR036412">
    <property type="entry name" value="HAD-like_sf"/>
</dbReference>
<dbReference type="Pfam" id="PF00689">
    <property type="entry name" value="Cation_ATPase_C"/>
    <property type="match status" value="1"/>
</dbReference>
<feature type="region of interest" description="Disordered" evidence="11">
    <location>
        <begin position="490"/>
        <end position="516"/>
    </location>
</feature>
<comment type="catalytic activity">
    <reaction evidence="10">
        <text>ATP + H2O = ADP + phosphate + H(+)</text>
        <dbReference type="Rhea" id="RHEA:13065"/>
        <dbReference type="ChEBI" id="CHEBI:15377"/>
        <dbReference type="ChEBI" id="CHEBI:15378"/>
        <dbReference type="ChEBI" id="CHEBI:30616"/>
        <dbReference type="ChEBI" id="CHEBI:43474"/>
        <dbReference type="ChEBI" id="CHEBI:456216"/>
    </reaction>
</comment>
<dbReference type="AlphaFoldDB" id="A0A8J3T807"/>
<keyword evidence="4" id="KW-0547">Nucleotide-binding</keyword>
<dbReference type="PRINTS" id="PR00119">
    <property type="entry name" value="CATATPASE"/>
</dbReference>